<comment type="caution">
    <text evidence="1">The sequence shown here is derived from an EMBL/GenBank/DDBJ whole genome shotgun (WGS) entry which is preliminary data.</text>
</comment>
<proteinExistence type="predicted"/>
<reference evidence="1" key="1">
    <citation type="submission" date="2020-05" db="EMBL/GenBank/DDBJ databases">
        <title>Large-scale comparative analyses of tick genomes elucidate their genetic diversity and vector capacities.</title>
        <authorList>
            <person name="Jia N."/>
            <person name="Wang J."/>
            <person name="Shi W."/>
            <person name="Du L."/>
            <person name="Sun Y."/>
            <person name="Zhan W."/>
            <person name="Jiang J."/>
            <person name="Wang Q."/>
            <person name="Zhang B."/>
            <person name="Ji P."/>
            <person name="Sakyi L.B."/>
            <person name="Cui X."/>
            <person name="Yuan T."/>
            <person name="Jiang B."/>
            <person name="Yang W."/>
            <person name="Lam T.T.-Y."/>
            <person name="Chang Q."/>
            <person name="Ding S."/>
            <person name="Wang X."/>
            <person name="Zhu J."/>
            <person name="Ruan X."/>
            <person name="Zhao L."/>
            <person name="Wei J."/>
            <person name="Que T."/>
            <person name="Du C."/>
            <person name="Cheng J."/>
            <person name="Dai P."/>
            <person name="Han X."/>
            <person name="Huang E."/>
            <person name="Gao Y."/>
            <person name="Liu J."/>
            <person name="Shao H."/>
            <person name="Ye R."/>
            <person name="Li L."/>
            <person name="Wei W."/>
            <person name="Wang X."/>
            <person name="Wang C."/>
            <person name="Yang T."/>
            <person name="Huo Q."/>
            <person name="Li W."/>
            <person name="Guo W."/>
            <person name="Chen H."/>
            <person name="Zhou L."/>
            <person name="Ni X."/>
            <person name="Tian J."/>
            <person name="Zhou Y."/>
            <person name="Sheng Y."/>
            <person name="Liu T."/>
            <person name="Pan Y."/>
            <person name="Xia L."/>
            <person name="Li J."/>
            <person name="Zhao F."/>
            <person name="Cao W."/>
        </authorList>
    </citation>
    <scope>NUCLEOTIDE SEQUENCE</scope>
    <source>
        <strain evidence="1">Hyas-2018</strain>
    </source>
</reference>
<accession>A0ACB7RU95</accession>
<gene>
    <name evidence="1" type="ORF">HPB50_017910</name>
</gene>
<dbReference type="Proteomes" id="UP000821845">
    <property type="component" value="Chromosome 8"/>
</dbReference>
<organism evidence="1 2">
    <name type="scientific">Hyalomma asiaticum</name>
    <name type="common">Tick</name>
    <dbReference type="NCBI Taxonomy" id="266040"/>
    <lineage>
        <taxon>Eukaryota</taxon>
        <taxon>Metazoa</taxon>
        <taxon>Ecdysozoa</taxon>
        <taxon>Arthropoda</taxon>
        <taxon>Chelicerata</taxon>
        <taxon>Arachnida</taxon>
        <taxon>Acari</taxon>
        <taxon>Parasitiformes</taxon>
        <taxon>Ixodida</taxon>
        <taxon>Ixodoidea</taxon>
        <taxon>Ixodidae</taxon>
        <taxon>Hyalomminae</taxon>
        <taxon>Hyalomma</taxon>
    </lineage>
</organism>
<dbReference type="EMBL" id="CM023488">
    <property type="protein sequence ID" value="KAH6924457.1"/>
    <property type="molecule type" value="Genomic_DNA"/>
</dbReference>
<evidence type="ECO:0000313" key="1">
    <source>
        <dbReference type="EMBL" id="KAH6924457.1"/>
    </source>
</evidence>
<evidence type="ECO:0000313" key="2">
    <source>
        <dbReference type="Proteomes" id="UP000821845"/>
    </source>
</evidence>
<name>A0ACB7RU95_HYAAI</name>
<sequence>MPRSVLQDPCLMYLMPWKCIEDMCVLESAYSRPRRRLRENGLLDIEGMDPTVFYRNFRFDKDDLGDLIAALLIPSEVMSAQHARVLGREALCMTLRRLAYPNRLCDLEILFNRHSSVISSVVSKVMSHVECHFGRLLADLTVHRW</sequence>
<protein>
    <submittedName>
        <fullName evidence="1">Uncharacterized protein</fullName>
    </submittedName>
</protein>
<keyword evidence="2" id="KW-1185">Reference proteome</keyword>